<dbReference type="RefSeq" id="WP_344913084.1">
    <property type="nucleotide sequence ID" value="NZ_BAAAYO010000011.1"/>
</dbReference>
<dbReference type="Gene3D" id="3.20.20.150">
    <property type="entry name" value="Divalent-metal-dependent TIM barrel enzymes"/>
    <property type="match status" value="1"/>
</dbReference>
<dbReference type="Proteomes" id="UP001589619">
    <property type="component" value="Unassembled WGS sequence"/>
</dbReference>
<sequence length="256" mass="28663">MADNESWFEAGVLSVTFRQLSAKRIAELTAQAGLQAIEWGGDIHVPPGASAVAAETARITAESGLRVSGYASYYRTGDEPEGEFDKVLDTALTLGAPSVRVWAGRVGSAEADDRLWHRTVEDARRIGEKAAAHGLRIDLEFHRNTLTDTIDSTIKLMEDIGSPHVRSCWQPPVDMPPGQREAELSRLLPWLSGLHVFHWVGVERLPLREGLDEWRRYLDMIRPLKERRSALLEFVKDDDPEQFIRDAAALKELLET</sequence>
<proteinExistence type="predicted"/>
<gene>
    <name evidence="2" type="ORF">ACFFNY_34070</name>
</gene>
<protein>
    <submittedName>
        <fullName evidence="2">Sugar phosphate isomerase/epimerase family protein</fullName>
    </submittedName>
</protein>
<keyword evidence="2" id="KW-0413">Isomerase</keyword>
<dbReference type="InterPro" id="IPR036237">
    <property type="entry name" value="Xyl_isomerase-like_sf"/>
</dbReference>
<dbReference type="InterPro" id="IPR013022">
    <property type="entry name" value="Xyl_isomerase-like_TIM-brl"/>
</dbReference>
<evidence type="ECO:0000259" key="1">
    <source>
        <dbReference type="Pfam" id="PF01261"/>
    </source>
</evidence>
<dbReference type="GO" id="GO:0016853">
    <property type="term" value="F:isomerase activity"/>
    <property type="evidence" value="ECO:0007669"/>
    <property type="project" value="UniProtKB-KW"/>
</dbReference>
<dbReference type="SUPFAM" id="SSF51658">
    <property type="entry name" value="Xylose isomerase-like"/>
    <property type="match status" value="1"/>
</dbReference>
<keyword evidence="3" id="KW-1185">Reference proteome</keyword>
<dbReference type="PANTHER" id="PTHR12110:SF41">
    <property type="entry name" value="INOSOSE DEHYDRATASE"/>
    <property type="match status" value="1"/>
</dbReference>
<name>A0ABV5W7S1_9BACL</name>
<organism evidence="2 3">
    <name type="scientific">Paenibacillus hodogayensis</name>
    <dbReference type="NCBI Taxonomy" id="279208"/>
    <lineage>
        <taxon>Bacteria</taxon>
        <taxon>Bacillati</taxon>
        <taxon>Bacillota</taxon>
        <taxon>Bacilli</taxon>
        <taxon>Bacillales</taxon>
        <taxon>Paenibacillaceae</taxon>
        <taxon>Paenibacillus</taxon>
    </lineage>
</organism>
<dbReference type="EMBL" id="JBHMAG010000025">
    <property type="protein sequence ID" value="MFB9756630.1"/>
    <property type="molecule type" value="Genomic_DNA"/>
</dbReference>
<feature type="domain" description="Xylose isomerase-like TIM barrel" evidence="1">
    <location>
        <begin position="27"/>
        <end position="225"/>
    </location>
</feature>
<reference evidence="2 3" key="1">
    <citation type="submission" date="2024-09" db="EMBL/GenBank/DDBJ databases">
        <authorList>
            <person name="Sun Q."/>
            <person name="Mori K."/>
        </authorList>
    </citation>
    <scope>NUCLEOTIDE SEQUENCE [LARGE SCALE GENOMIC DNA]</scope>
    <source>
        <strain evidence="2 3">JCM 12520</strain>
    </source>
</reference>
<evidence type="ECO:0000313" key="2">
    <source>
        <dbReference type="EMBL" id="MFB9756630.1"/>
    </source>
</evidence>
<comment type="caution">
    <text evidence="2">The sequence shown here is derived from an EMBL/GenBank/DDBJ whole genome shotgun (WGS) entry which is preliminary data.</text>
</comment>
<dbReference type="InterPro" id="IPR050312">
    <property type="entry name" value="IolE/XylAMocC-like"/>
</dbReference>
<dbReference type="PANTHER" id="PTHR12110">
    <property type="entry name" value="HYDROXYPYRUVATE ISOMERASE"/>
    <property type="match status" value="1"/>
</dbReference>
<dbReference type="Pfam" id="PF01261">
    <property type="entry name" value="AP_endonuc_2"/>
    <property type="match status" value="1"/>
</dbReference>
<evidence type="ECO:0000313" key="3">
    <source>
        <dbReference type="Proteomes" id="UP001589619"/>
    </source>
</evidence>
<accession>A0ABV5W7S1</accession>